<evidence type="ECO:0000313" key="6">
    <source>
        <dbReference type="Proteomes" id="UP001501508"/>
    </source>
</evidence>
<keyword evidence="2" id="KW-0238">DNA-binding</keyword>
<dbReference type="SMART" id="SM00421">
    <property type="entry name" value="HTH_LUXR"/>
    <property type="match status" value="1"/>
</dbReference>
<keyword evidence="6" id="KW-1185">Reference proteome</keyword>
<name>A0ABP8M986_9BACT</name>
<evidence type="ECO:0000313" key="5">
    <source>
        <dbReference type="EMBL" id="GAA4446722.1"/>
    </source>
</evidence>
<dbReference type="Pfam" id="PF00196">
    <property type="entry name" value="GerE"/>
    <property type="match status" value="1"/>
</dbReference>
<dbReference type="EMBL" id="BAABEY010000036">
    <property type="protein sequence ID" value="GAA4446722.1"/>
    <property type="molecule type" value="Genomic_DNA"/>
</dbReference>
<protein>
    <recommendedName>
        <fullName evidence="4">HTH luxR-type domain-containing protein</fullName>
    </recommendedName>
</protein>
<gene>
    <name evidence="5" type="ORF">GCM10023091_40350</name>
</gene>
<reference evidence="6" key="1">
    <citation type="journal article" date="2019" name="Int. J. Syst. Evol. Microbiol.">
        <title>The Global Catalogue of Microorganisms (GCM) 10K type strain sequencing project: providing services to taxonomists for standard genome sequencing and annotation.</title>
        <authorList>
            <consortium name="The Broad Institute Genomics Platform"/>
            <consortium name="The Broad Institute Genome Sequencing Center for Infectious Disease"/>
            <person name="Wu L."/>
            <person name="Ma J."/>
        </authorList>
    </citation>
    <scope>NUCLEOTIDE SEQUENCE [LARGE SCALE GENOMIC DNA]</scope>
    <source>
        <strain evidence="6">JCM 31920</strain>
    </source>
</reference>
<dbReference type="Proteomes" id="UP001501508">
    <property type="component" value="Unassembled WGS sequence"/>
</dbReference>
<dbReference type="PROSITE" id="PS50043">
    <property type="entry name" value="HTH_LUXR_2"/>
    <property type="match status" value="1"/>
</dbReference>
<dbReference type="PANTHER" id="PTHR43214">
    <property type="entry name" value="TWO-COMPONENT RESPONSE REGULATOR"/>
    <property type="match status" value="1"/>
</dbReference>
<proteinExistence type="predicted"/>
<comment type="caution">
    <text evidence="5">The sequence shown here is derived from an EMBL/GenBank/DDBJ whole genome shotgun (WGS) entry which is preliminary data.</text>
</comment>
<evidence type="ECO:0000256" key="1">
    <source>
        <dbReference type="ARBA" id="ARBA00023015"/>
    </source>
</evidence>
<sequence>MNILLTNTFPALEPGLKSMLSQSRMGKVNILDTDLAAILKGGLNYGDDTTVFLVLDPSAVVFKKVQAISLVRKKLPACRIIVFEIDTKMNDENIIQYIRAGASGFLNLESSAGDFADCLSEVREGRHYISFKVVDSIIRRLMDVTAEPDASGKNPKERIRLTNAEWEVAEFLVEGKSNSWISETTGRHRSTISTIKKRIMGKTKTTNILELRKLLLAE</sequence>
<feature type="domain" description="HTH luxR-type" evidence="4">
    <location>
        <begin position="154"/>
        <end position="218"/>
    </location>
</feature>
<organism evidence="5 6">
    <name type="scientific">Ravibacter arvi</name>
    <dbReference type="NCBI Taxonomy" id="2051041"/>
    <lineage>
        <taxon>Bacteria</taxon>
        <taxon>Pseudomonadati</taxon>
        <taxon>Bacteroidota</taxon>
        <taxon>Cytophagia</taxon>
        <taxon>Cytophagales</taxon>
        <taxon>Spirosomataceae</taxon>
        <taxon>Ravibacter</taxon>
    </lineage>
</organism>
<keyword evidence="1" id="KW-0805">Transcription regulation</keyword>
<dbReference type="PANTHER" id="PTHR43214:SF41">
    <property type="entry name" value="NITRATE_NITRITE RESPONSE REGULATOR PROTEIN NARP"/>
    <property type="match status" value="1"/>
</dbReference>
<evidence type="ECO:0000256" key="3">
    <source>
        <dbReference type="ARBA" id="ARBA00023163"/>
    </source>
</evidence>
<dbReference type="InterPro" id="IPR016032">
    <property type="entry name" value="Sig_transdc_resp-reg_C-effctor"/>
</dbReference>
<evidence type="ECO:0000256" key="2">
    <source>
        <dbReference type="ARBA" id="ARBA00023125"/>
    </source>
</evidence>
<dbReference type="InterPro" id="IPR039420">
    <property type="entry name" value="WalR-like"/>
</dbReference>
<dbReference type="SUPFAM" id="SSF46894">
    <property type="entry name" value="C-terminal effector domain of the bipartite response regulators"/>
    <property type="match status" value="1"/>
</dbReference>
<dbReference type="Gene3D" id="3.40.50.2300">
    <property type="match status" value="1"/>
</dbReference>
<accession>A0ABP8M986</accession>
<dbReference type="InterPro" id="IPR000792">
    <property type="entry name" value="Tscrpt_reg_LuxR_C"/>
</dbReference>
<keyword evidence="3" id="KW-0804">Transcription</keyword>
<evidence type="ECO:0000259" key="4">
    <source>
        <dbReference type="PROSITE" id="PS50043"/>
    </source>
</evidence>
<dbReference type="PROSITE" id="PS00622">
    <property type="entry name" value="HTH_LUXR_1"/>
    <property type="match status" value="1"/>
</dbReference>